<evidence type="ECO:0000256" key="3">
    <source>
        <dbReference type="ARBA" id="ARBA00022801"/>
    </source>
</evidence>
<comment type="similarity">
    <text evidence="1">Belongs to the peptidase C15 family.</text>
</comment>
<dbReference type="AlphaFoldDB" id="A0AAD7AW36"/>
<dbReference type="PANTHER" id="PTHR23402">
    <property type="entry name" value="PROTEASE FAMILY C15 PYROGLUTAMYL-PEPTIDASE I-RELATED"/>
    <property type="match status" value="1"/>
</dbReference>
<evidence type="ECO:0000256" key="4">
    <source>
        <dbReference type="ARBA" id="ARBA00022807"/>
    </source>
</evidence>
<dbReference type="InterPro" id="IPR036440">
    <property type="entry name" value="Peptidase_C15-like_sf"/>
</dbReference>
<evidence type="ECO:0000313" key="6">
    <source>
        <dbReference type="Proteomes" id="UP001218218"/>
    </source>
</evidence>
<evidence type="ECO:0008006" key="7">
    <source>
        <dbReference type="Google" id="ProtNLM"/>
    </source>
</evidence>
<dbReference type="PANTHER" id="PTHR23402:SF1">
    <property type="entry name" value="PYROGLUTAMYL-PEPTIDASE I"/>
    <property type="match status" value="1"/>
</dbReference>
<proteinExistence type="inferred from homology"/>
<dbReference type="GO" id="GO:0008234">
    <property type="term" value="F:cysteine-type peptidase activity"/>
    <property type="evidence" value="ECO:0007669"/>
    <property type="project" value="UniProtKB-KW"/>
</dbReference>
<dbReference type="Gene3D" id="3.40.630.20">
    <property type="entry name" value="Peptidase C15, pyroglutamyl peptidase I-like"/>
    <property type="match status" value="1"/>
</dbReference>
<sequence length="251" mass="27033">MAPTSHTCVKYKVLVTGGGPFDDYKVDNPAWLAVRTLHEKVITTTPPPTRRKAESIHITALQIPVVYTAVLDIFPGLHAAPPVLPPALTSTAPPSPDKERPFDLIIHVGVGRNGPLRAERLAHKTGYDLPDYEGRRGPLVAGGDGEGGDMRGFGPPRYGDEFADELFTSIDVEALVGELASGIDPVPIEPSSDAGRYLCDFMFYASLAEAQRAGRGTPVLFVHCPPVGREMNTSEVAEGIRRILAHVCGRF</sequence>
<accession>A0AAD7AW36</accession>
<dbReference type="Proteomes" id="UP001218218">
    <property type="component" value="Unassembled WGS sequence"/>
</dbReference>
<keyword evidence="2" id="KW-0645">Protease</keyword>
<keyword evidence="4" id="KW-0788">Thiol protease</keyword>
<gene>
    <name evidence="5" type="ORF">DFH08DRAFT_920062</name>
</gene>
<evidence type="ECO:0000256" key="2">
    <source>
        <dbReference type="ARBA" id="ARBA00022670"/>
    </source>
</evidence>
<dbReference type="EMBL" id="JARIHO010000001">
    <property type="protein sequence ID" value="KAJ7369111.1"/>
    <property type="molecule type" value="Genomic_DNA"/>
</dbReference>
<dbReference type="SUPFAM" id="SSF53182">
    <property type="entry name" value="Pyrrolidone carboxyl peptidase (pyroglutamate aminopeptidase)"/>
    <property type="match status" value="1"/>
</dbReference>
<keyword evidence="6" id="KW-1185">Reference proteome</keyword>
<dbReference type="GO" id="GO:0006508">
    <property type="term" value="P:proteolysis"/>
    <property type="evidence" value="ECO:0007669"/>
    <property type="project" value="UniProtKB-KW"/>
</dbReference>
<organism evidence="5 6">
    <name type="scientific">Mycena albidolilacea</name>
    <dbReference type="NCBI Taxonomy" id="1033008"/>
    <lineage>
        <taxon>Eukaryota</taxon>
        <taxon>Fungi</taxon>
        <taxon>Dikarya</taxon>
        <taxon>Basidiomycota</taxon>
        <taxon>Agaricomycotina</taxon>
        <taxon>Agaricomycetes</taxon>
        <taxon>Agaricomycetidae</taxon>
        <taxon>Agaricales</taxon>
        <taxon>Marasmiineae</taxon>
        <taxon>Mycenaceae</taxon>
        <taxon>Mycena</taxon>
    </lineage>
</organism>
<reference evidence="5" key="1">
    <citation type="submission" date="2023-03" db="EMBL/GenBank/DDBJ databases">
        <title>Massive genome expansion in bonnet fungi (Mycena s.s.) driven by repeated elements and novel gene families across ecological guilds.</title>
        <authorList>
            <consortium name="Lawrence Berkeley National Laboratory"/>
            <person name="Harder C.B."/>
            <person name="Miyauchi S."/>
            <person name="Viragh M."/>
            <person name="Kuo A."/>
            <person name="Thoen E."/>
            <person name="Andreopoulos B."/>
            <person name="Lu D."/>
            <person name="Skrede I."/>
            <person name="Drula E."/>
            <person name="Henrissat B."/>
            <person name="Morin E."/>
            <person name="Kohler A."/>
            <person name="Barry K."/>
            <person name="LaButti K."/>
            <person name="Morin E."/>
            <person name="Salamov A."/>
            <person name="Lipzen A."/>
            <person name="Mereny Z."/>
            <person name="Hegedus B."/>
            <person name="Baldrian P."/>
            <person name="Stursova M."/>
            <person name="Weitz H."/>
            <person name="Taylor A."/>
            <person name="Grigoriev I.V."/>
            <person name="Nagy L.G."/>
            <person name="Martin F."/>
            <person name="Kauserud H."/>
        </authorList>
    </citation>
    <scope>NUCLEOTIDE SEQUENCE</scope>
    <source>
        <strain evidence="5">CBHHK002</strain>
    </source>
</reference>
<dbReference type="InterPro" id="IPR016125">
    <property type="entry name" value="Peptidase_C15-like"/>
</dbReference>
<protein>
    <recommendedName>
        <fullName evidence="7">Peptidase C15, pyroglutamyl peptidase I-like protein</fullName>
    </recommendedName>
</protein>
<name>A0AAD7AW36_9AGAR</name>
<keyword evidence="3" id="KW-0378">Hydrolase</keyword>
<comment type="caution">
    <text evidence="5">The sequence shown here is derived from an EMBL/GenBank/DDBJ whole genome shotgun (WGS) entry which is preliminary data.</text>
</comment>
<evidence type="ECO:0000256" key="1">
    <source>
        <dbReference type="ARBA" id="ARBA00006641"/>
    </source>
</evidence>
<evidence type="ECO:0000313" key="5">
    <source>
        <dbReference type="EMBL" id="KAJ7369111.1"/>
    </source>
</evidence>